<dbReference type="Pfam" id="PF03471">
    <property type="entry name" value="CorC_HlyC"/>
    <property type="match status" value="1"/>
</dbReference>
<dbReference type="InterPro" id="IPR036318">
    <property type="entry name" value="FAD-bd_PCMH-like_sf"/>
</dbReference>
<accession>A0A7S0BTA3</accession>
<evidence type="ECO:0000256" key="2">
    <source>
        <dbReference type="ARBA" id="ARBA00022692"/>
    </source>
</evidence>
<keyword evidence="4 8" id="KW-1133">Transmembrane helix</keyword>
<dbReference type="InterPro" id="IPR046342">
    <property type="entry name" value="CBS_dom_sf"/>
</dbReference>
<organism evidence="13">
    <name type="scientific">Rhodosorus marinus</name>
    <dbReference type="NCBI Taxonomy" id="101924"/>
    <lineage>
        <taxon>Eukaryota</taxon>
        <taxon>Rhodophyta</taxon>
        <taxon>Stylonematophyceae</taxon>
        <taxon>Stylonematales</taxon>
        <taxon>Stylonemataceae</taxon>
        <taxon>Rhodosorus</taxon>
    </lineage>
</organism>
<gene>
    <name evidence="13" type="ORF">RMAR0315_LOCUS12762</name>
</gene>
<evidence type="ECO:0000313" key="13">
    <source>
        <dbReference type="EMBL" id="CAD8402757.1"/>
    </source>
</evidence>
<feature type="transmembrane region" description="Helical" evidence="10">
    <location>
        <begin position="140"/>
        <end position="166"/>
    </location>
</feature>
<evidence type="ECO:0000256" key="1">
    <source>
        <dbReference type="ARBA" id="ARBA00004141"/>
    </source>
</evidence>
<evidence type="ECO:0000256" key="5">
    <source>
        <dbReference type="ARBA" id="ARBA00023122"/>
    </source>
</evidence>
<feature type="domain" description="CBS" evidence="11">
    <location>
        <begin position="405"/>
        <end position="462"/>
    </location>
</feature>
<dbReference type="PROSITE" id="PS51846">
    <property type="entry name" value="CNNM"/>
    <property type="match status" value="1"/>
</dbReference>
<evidence type="ECO:0000256" key="4">
    <source>
        <dbReference type="ARBA" id="ARBA00022989"/>
    </source>
</evidence>
<dbReference type="SMART" id="SM01091">
    <property type="entry name" value="CorC_HlyC"/>
    <property type="match status" value="1"/>
</dbReference>
<dbReference type="InterPro" id="IPR005170">
    <property type="entry name" value="Transptr-assoc_dom"/>
</dbReference>
<evidence type="ECO:0000259" key="12">
    <source>
        <dbReference type="PROSITE" id="PS51846"/>
    </source>
</evidence>
<name>A0A7S0BTA3_9RHOD</name>
<evidence type="ECO:0000256" key="10">
    <source>
        <dbReference type="SAM" id="Phobius"/>
    </source>
</evidence>
<dbReference type="CDD" id="cd04590">
    <property type="entry name" value="CBS_pair_CorC_HlyC_assoc"/>
    <property type="match status" value="1"/>
</dbReference>
<dbReference type="InterPro" id="IPR044751">
    <property type="entry name" value="Ion_transp-like_CBS"/>
</dbReference>
<proteinExistence type="predicted"/>
<dbReference type="Gene3D" id="3.10.580.10">
    <property type="entry name" value="CBS-domain"/>
    <property type="match status" value="1"/>
</dbReference>
<evidence type="ECO:0000256" key="3">
    <source>
        <dbReference type="ARBA" id="ARBA00022737"/>
    </source>
</evidence>
<dbReference type="AlphaFoldDB" id="A0A7S0BTA3"/>
<dbReference type="InterPro" id="IPR000644">
    <property type="entry name" value="CBS_dom"/>
</dbReference>
<keyword evidence="3" id="KW-0677">Repeat</keyword>
<evidence type="ECO:0000256" key="9">
    <source>
        <dbReference type="SAM" id="MobiDB-lite"/>
    </source>
</evidence>
<feature type="domain" description="CBS" evidence="11">
    <location>
        <begin position="338"/>
        <end position="399"/>
    </location>
</feature>
<evidence type="ECO:0000259" key="11">
    <source>
        <dbReference type="PROSITE" id="PS51371"/>
    </source>
</evidence>
<reference evidence="13" key="1">
    <citation type="submission" date="2021-01" db="EMBL/GenBank/DDBJ databases">
        <authorList>
            <person name="Corre E."/>
            <person name="Pelletier E."/>
            <person name="Niang G."/>
            <person name="Scheremetjew M."/>
            <person name="Finn R."/>
            <person name="Kale V."/>
            <person name="Holt S."/>
            <person name="Cochrane G."/>
            <person name="Meng A."/>
            <person name="Brown T."/>
            <person name="Cohen L."/>
        </authorList>
    </citation>
    <scope>NUCLEOTIDE SEQUENCE</scope>
    <source>
        <strain evidence="13">UTEX LB 2760</strain>
    </source>
</reference>
<dbReference type="PANTHER" id="PTHR22777">
    <property type="entry name" value="HEMOLYSIN-RELATED"/>
    <property type="match status" value="1"/>
</dbReference>
<dbReference type="InterPro" id="IPR016169">
    <property type="entry name" value="FAD-bd_PCMH_sub2"/>
</dbReference>
<evidence type="ECO:0008006" key="14">
    <source>
        <dbReference type="Google" id="ProtNLM"/>
    </source>
</evidence>
<feature type="domain" description="CNNM transmembrane" evidence="12">
    <location>
        <begin position="132"/>
        <end position="319"/>
    </location>
</feature>
<evidence type="ECO:0000256" key="7">
    <source>
        <dbReference type="PROSITE-ProRule" id="PRU00703"/>
    </source>
</evidence>
<dbReference type="Gene3D" id="3.30.465.10">
    <property type="match status" value="1"/>
</dbReference>
<keyword evidence="5 7" id="KW-0129">CBS domain</keyword>
<dbReference type="SUPFAM" id="SSF54631">
    <property type="entry name" value="CBS-domain pair"/>
    <property type="match status" value="1"/>
</dbReference>
<dbReference type="SUPFAM" id="SSF56176">
    <property type="entry name" value="FAD-binding/transporter-associated domain-like"/>
    <property type="match status" value="1"/>
</dbReference>
<feature type="transmembrane region" description="Helical" evidence="10">
    <location>
        <begin position="187"/>
        <end position="211"/>
    </location>
</feature>
<dbReference type="SMART" id="SM00116">
    <property type="entry name" value="CBS"/>
    <property type="match status" value="2"/>
</dbReference>
<feature type="transmembrane region" description="Helical" evidence="10">
    <location>
        <begin position="86"/>
        <end position="108"/>
    </location>
</feature>
<dbReference type="FunFam" id="3.10.580.10:FF:000002">
    <property type="entry name" value="Magnesium/cobalt efflux protein CorC"/>
    <property type="match status" value="1"/>
</dbReference>
<feature type="transmembrane region" description="Helical" evidence="10">
    <location>
        <begin position="254"/>
        <end position="273"/>
    </location>
</feature>
<dbReference type="GO" id="GO:0016020">
    <property type="term" value="C:membrane"/>
    <property type="evidence" value="ECO:0007669"/>
    <property type="project" value="UniProtKB-SubCell"/>
</dbReference>
<dbReference type="GO" id="GO:0050660">
    <property type="term" value="F:flavin adenine dinucleotide binding"/>
    <property type="evidence" value="ECO:0007669"/>
    <property type="project" value="InterPro"/>
</dbReference>
<dbReference type="PANTHER" id="PTHR22777:SF17">
    <property type="entry name" value="UPF0053 PROTEIN SLL0260"/>
    <property type="match status" value="1"/>
</dbReference>
<sequence>MKAFGTICTWGSGRSLLFAINNPNLLLRCRESGSTASRQNASNSRRTACRLGRVRSVEIHAEEQCILKTEEDRPLKVLASPSRNRLFRVALVGIVGFFLLGVCALFPAGAGAGARAGALGLATVTGTSGGVGEALNTSTVLLFCLLFIAAAALAAAETAITTLWPWKVRKLASEEGDSSMFTVLENNLTRFLTTILIATTVATIFTTAVATEVASAIFGGKAAVAYVTAGLTLFFLFFGEILPKSLAVHNAERVLRVLLPFVSTLSVILYPIGKILAFSANLILRLFNLYREEDAPVSEEELRLMIAGADRSGTIEPYESKLISNVLDLEEIDVRDVMCPRVDMVALPSDATLRDFLSVEEQYHFSRVPIFQGTTDNIIGVMHAKSLLKYLGQSDLLDTTKVEDLADAPYFVPESVSAWSVLEQMRLRRLHLAVVVDEYGGTAGLVTLEDILEEVVGEIYDEDDDIESEESDIVELQNGSFFIDGQAELEKVAVALLMELPEDDLAEHGTISGFLCNRLEGIPSAGELVTIDKVEFKIVTADDRRILTLEAARSEEEPESSNDMPDLFKVMENSFGQNDDRKQNEERRRSEER</sequence>
<dbReference type="Pfam" id="PF01595">
    <property type="entry name" value="CNNM"/>
    <property type="match status" value="1"/>
</dbReference>
<evidence type="ECO:0000256" key="8">
    <source>
        <dbReference type="PROSITE-ProRule" id="PRU01193"/>
    </source>
</evidence>
<comment type="subcellular location">
    <subcellularLocation>
        <location evidence="1">Membrane</location>
        <topology evidence="1">Multi-pass membrane protein</topology>
    </subcellularLocation>
</comment>
<dbReference type="Pfam" id="PF00571">
    <property type="entry name" value="CBS"/>
    <property type="match status" value="2"/>
</dbReference>
<feature type="region of interest" description="Disordered" evidence="9">
    <location>
        <begin position="550"/>
        <end position="593"/>
    </location>
</feature>
<feature type="compositionally biased region" description="Basic and acidic residues" evidence="9">
    <location>
        <begin position="578"/>
        <end position="593"/>
    </location>
</feature>
<feature type="transmembrane region" description="Helical" evidence="10">
    <location>
        <begin position="223"/>
        <end position="242"/>
    </location>
</feature>
<keyword evidence="2 8" id="KW-0812">Transmembrane</keyword>
<dbReference type="PROSITE" id="PS51371">
    <property type="entry name" value="CBS"/>
    <property type="match status" value="2"/>
</dbReference>
<evidence type="ECO:0000256" key="6">
    <source>
        <dbReference type="ARBA" id="ARBA00023136"/>
    </source>
</evidence>
<protein>
    <recommendedName>
        <fullName evidence="14">CNNM transmembrane domain-containing protein</fullName>
    </recommendedName>
</protein>
<dbReference type="EMBL" id="HBEK01023243">
    <property type="protein sequence ID" value="CAD8402757.1"/>
    <property type="molecule type" value="Transcribed_RNA"/>
</dbReference>
<keyword evidence="6 8" id="KW-0472">Membrane</keyword>
<dbReference type="InterPro" id="IPR002550">
    <property type="entry name" value="CNNM"/>
</dbReference>